<evidence type="ECO:0000313" key="3">
    <source>
        <dbReference type="EMBL" id="GLJ68808.1"/>
    </source>
</evidence>
<name>A0ABQ5SYS2_9ACTN</name>
<evidence type="ECO:0008006" key="5">
    <source>
        <dbReference type="Google" id="ProtNLM"/>
    </source>
</evidence>
<reference evidence="3" key="1">
    <citation type="journal article" date="2014" name="Int. J. Syst. Evol. Microbiol.">
        <title>Complete genome of a new Firmicutes species belonging to the dominant human colonic microbiota ('Ruminococcus bicirculans') reveals two chromosomes and a selective capacity to utilize plant glucans.</title>
        <authorList>
            <consortium name="NISC Comparative Sequencing Program"/>
            <person name="Wegmann U."/>
            <person name="Louis P."/>
            <person name="Goesmann A."/>
            <person name="Henrissat B."/>
            <person name="Duncan S.H."/>
            <person name="Flint H.J."/>
        </authorList>
    </citation>
    <scope>NUCLEOTIDE SEQUENCE</scope>
    <source>
        <strain evidence="3">VKM Ac-1246</strain>
    </source>
</reference>
<keyword evidence="2" id="KW-0732">Signal</keyword>
<sequence length="307" mass="33493">MRKTALALMVTAAIALAGCGGSTNSNAGKDTKSDDGRKAPAKLTLSERDQVFCSKAKNLPALEDDTDSQWNVLFLMMSDYAENADLQKTAEELRSKTPAGSERRPYLDRVLETCAKNGMGAAAGEEDESSDSPGTAVSIDPATWPPKLHDQIPGIWVPDATISVPDDKWHFVLAGPKKRSPLAYYDKLQKDQSSPMKLQVRNEVAGGSGGKATAEDLEKMMKFELPVTKKFYDNVRRHDNVTSDGGLLLAHVSHESDGIWSETYKTMLYGNTLEVDLSCYKDKRFPDITAESCAAYGEKVAQGIHPN</sequence>
<accession>A0ABQ5SYS2</accession>
<evidence type="ECO:0000256" key="1">
    <source>
        <dbReference type="SAM" id="MobiDB-lite"/>
    </source>
</evidence>
<protein>
    <recommendedName>
        <fullName evidence="5">Lipoprotein</fullName>
    </recommendedName>
</protein>
<dbReference type="EMBL" id="BSEL01000005">
    <property type="protein sequence ID" value="GLJ68808.1"/>
    <property type="molecule type" value="Genomic_DNA"/>
</dbReference>
<organism evidence="3 4">
    <name type="scientific">Nocardioides luteus</name>
    <dbReference type="NCBI Taxonomy" id="1844"/>
    <lineage>
        <taxon>Bacteria</taxon>
        <taxon>Bacillati</taxon>
        <taxon>Actinomycetota</taxon>
        <taxon>Actinomycetes</taxon>
        <taxon>Propionibacteriales</taxon>
        <taxon>Nocardioidaceae</taxon>
        <taxon>Nocardioides</taxon>
    </lineage>
</organism>
<reference evidence="3" key="2">
    <citation type="submission" date="2023-01" db="EMBL/GenBank/DDBJ databases">
        <authorList>
            <person name="Sun Q."/>
            <person name="Evtushenko L."/>
        </authorList>
    </citation>
    <scope>NUCLEOTIDE SEQUENCE</scope>
    <source>
        <strain evidence="3">VKM Ac-1246</strain>
    </source>
</reference>
<feature type="region of interest" description="Disordered" evidence="1">
    <location>
        <begin position="120"/>
        <end position="144"/>
    </location>
</feature>
<dbReference type="RefSeq" id="WP_189117308.1">
    <property type="nucleotide sequence ID" value="NZ_BMRK01000003.1"/>
</dbReference>
<comment type="caution">
    <text evidence="3">The sequence shown here is derived from an EMBL/GenBank/DDBJ whole genome shotgun (WGS) entry which is preliminary data.</text>
</comment>
<feature type="signal peptide" evidence="2">
    <location>
        <begin position="1"/>
        <end position="27"/>
    </location>
</feature>
<evidence type="ECO:0000256" key="2">
    <source>
        <dbReference type="SAM" id="SignalP"/>
    </source>
</evidence>
<dbReference type="PROSITE" id="PS51257">
    <property type="entry name" value="PROKAR_LIPOPROTEIN"/>
    <property type="match status" value="1"/>
</dbReference>
<proteinExistence type="predicted"/>
<gene>
    <name evidence="3" type="ORF">GCM10017579_28440</name>
</gene>
<keyword evidence="4" id="KW-1185">Reference proteome</keyword>
<feature type="chain" id="PRO_5045198803" description="Lipoprotein" evidence="2">
    <location>
        <begin position="28"/>
        <end position="307"/>
    </location>
</feature>
<dbReference type="Proteomes" id="UP001142292">
    <property type="component" value="Unassembled WGS sequence"/>
</dbReference>
<evidence type="ECO:0000313" key="4">
    <source>
        <dbReference type="Proteomes" id="UP001142292"/>
    </source>
</evidence>